<keyword evidence="8" id="KW-0811">Translocation</keyword>
<dbReference type="SUPFAM" id="SSF50978">
    <property type="entry name" value="WD40 repeat-like"/>
    <property type="match status" value="1"/>
</dbReference>
<feature type="compositionally biased region" description="Polar residues" evidence="12">
    <location>
        <begin position="298"/>
        <end position="316"/>
    </location>
</feature>
<evidence type="ECO:0008006" key="15">
    <source>
        <dbReference type="Google" id="ProtNLM"/>
    </source>
</evidence>
<evidence type="ECO:0000256" key="10">
    <source>
        <dbReference type="ARBA" id="ARBA00023242"/>
    </source>
</evidence>
<evidence type="ECO:0000313" key="13">
    <source>
        <dbReference type="EMBL" id="KAH0536454.1"/>
    </source>
</evidence>
<dbReference type="GO" id="GO:0005198">
    <property type="term" value="F:structural molecule activity"/>
    <property type="evidence" value="ECO:0007669"/>
    <property type="project" value="InterPro"/>
</dbReference>
<comment type="similarity">
    <text evidence="2">Belongs to the WD repeat SEC13 family.</text>
</comment>
<evidence type="ECO:0000256" key="3">
    <source>
        <dbReference type="ARBA" id="ARBA00022448"/>
    </source>
</evidence>
<dbReference type="InterPro" id="IPR001680">
    <property type="entry name" value="WD40_rpt"/>
</dbReference>
<evidence type="ECO:0000256" key="9">
    <source>
        <dbReference type="ARBA" id="ARBA00023132"/>
    </source>
</evidence>
<keyword evidence="6" id="KW-0509">mRNA transport</keyword>
<gene>
    <name evidence="13" type="ORF">FGG08_006667</name>
</gene>
<keyword evidence="4 11" id="KW-0853">WD repeat</keyword>
<dbReference type="GO" id="GO:0051028">
    <property type="term" value="P:mRNA transport"/>
    <property type="evidence" value="ECO:0007669"/>
    <property type="project" value="UniProtKB-KW"/>
</dbReference>
<dbReference type="InterPro" id="IPR015943">
    <property type="entry name" value="WD40/YVTN_repeat-like_dom_sf"/>
</dbReference>
<evidence type="ECO:0000256" key="7">
    <source>
        <dbReference type="ARBA" id="ARBA00022927"/>
    </source>
</evidence>
<evidence type="ECO:0000256" key="2">
    <source>
        <dbReference type="ARBA" id="ARBA00010102"/>
    </source>
</evidence>
<reference evidence="13" key="1">
    <citation type="submission" date="2021-03" db="EMBL/GenBank/DDBJ databases">
        <title>Comparative genomics and phylogenomic investigation of the class Geoglossomycetes provide insights into ecological specialization and systematics.</title>
        <authorList>
            <person name="Melie T."/>
            <person name="Pirro S."/>
            <person name="Miller A.N."/>
            <person name="Quandt A."/>
        </authorList>
    </citation>
    <scope>NUCLEOTIDE SEQUENCE</scope>
    <source>
        <strain evidence="13">GBOQ0MN5Z8</strain>
    </source>
</reference>
<name>A0A9P8KX81_9PEZI</name>
<dbReference type="GO" id="GO:1904263">
    <property type="term" value="P:positive regulation of TORC1 signaling"/>
    <property type="evidence" value="ECO:0007669"/>
    <property type="project" value="TreeGrafter"/>
</dbReference>
<dbReference type="Pfam" id="PF00400">
    <property type="entry name" value="WD40"/>
    <property type="match status" value="3"/>
</dbReference>
<feature type="repeat" description="WD" evidence="11">
    <location>
        <begin position="355"/>
        <end position="386"/>
    </location>
</feature>
<feature type="region of interest" description="Disordered" evidence="12">
    <location>
        <begin position="294"/>
        <end position="317"/>
    </location>
</feature>
<evidence type="ECO:0000256" key="5">
    <source>
        <dbReference type="ARBA" id="ARBA00022737"/>
    </source>
</evidence>
<keyword evidence="3" id="KW-0813">Transport</keyword>
<dbReference type="InterPro" id="IPR037363">
    <property type="entry name" value="Sec13/Seh1_fam"/>
</dbReference>
<dbReference type="Gene3D" id="2.130.10.10">
    <property type="entry name" value="YVTN repeat-like/Quinoprotein amine dehydrogenase"/>
    <property type="match status" value="1"/>
</dbReference>
<proteinExistence type="inferred from homology"/>
<dbReference type="PROSITE" id="PS50082">
    <property type="entry name" value="WD_REPEATS_2"/>
    <property type="match status" value="2"/>
</dbReference>
<keyword evidence="10" id="KW-0539">Nucleus</keyword>
<dbReference type="PANTHER" id="PTHR11024:SF3">
    <property type="entry name" value="NUCLEOPORIN SEH1"/>
    <property type="match status" value="1"/>
</dbReference>
<dbReference type="SMART" id="SM00320">
    <property type="entry name" value="WD40"/>
    <property type="match status" value="4"/>
</dbReference>
<keyword evidence="7" id="KW-0653">Protein transport</keyword>
<sequence length="415" mass="45986">MGEPMRTLAPLPSTSQQAHYQLFNHGHEDLVREVDFNLYGTRLVTASSDQRIKVYNKEKDTGKWRLCDTWRAHDAEVNCAKWISPFLGHGIGTVGEDGKFKIWLEDEQEATNSGRRFRCIYTTMSNSRVPYVSLSFISHDISTLFVALVSRDGQLQVFEAAEPESLGSWVLVDQIQISATPAREEETSFKVQFDPSERPCYTSIRAGVEKDALSLVIASMDTCTVWRTGSDRRFYLAADLPGHHGLIRDVAWAPRTSRAVDYIATAAKDGYIRIFKLGSPSPSASAPSYRELALRSPVSPTNPTQPRTYGARNTPSGIGAGLAGTRVNGSSSHRDGSGGLELGHVKAVIESVAELEDNHREVWRVKWSLNGTVLASGGDDGKIRMWRRSHYDVFIPTAEVASETDASLFDDEDEE</sequence>
<comment type="caution">
    <text evidence="13">The sequence shown here is derived from an EMBL/GenBank/DDBJ whole genome shotgun (WGS) entry which is preliminary data.</text>
</comment>
<feature type="repeat" description="WD" evidence="11">
    <location>
        <begin position="24"/>
        <end position="56"/>
    </location>
</feature>
<protein>
    <recommendedName>
        <fullName evidence="15">Nucleoporin SEH1</fullName>
    </recommendedName>
</protein>
<evidence type="ECO:0000256" key="8">
    <source>
        <dbReference type="ARBA" id="ARBA00023010"/>
    </source>
</evidence>
<keyword evidence="14" id="KW-1185">Reference proteome</keyword>
<dbReference type="GO" id="GO:0031080">
    <property type="term" value="C:nuclear pore outer ring"/>
    <property type="evidence" value="ECO:0007669"/>
    <property type="project" value="TreeGrafter"/>
</dbReference>
<dbReference type="EMBL" id="JAGHQL010000204">
    <property type="protein sequence ID" value="KAH0536454.1"/>
    <property type="molecule type" value="Genomic_DNA"/>
</dbReference>
<dbReference type="OrthoDB" id="5566198at2759"/>
<evidence type="ECO:0000256" key="1">
    <source>
        <dbReference type="ARBA" id="ARBA00004567"/>
    </source>
</evidence>
<evidence type="ECO:0000256" key="11">
    <source>
        <dbReference type="PROSITE-ProRule" id="PRU00221"/>
    </source>
</evidence>
<dbReference type="GO" id="GO:0015031">
    <property type="term" value="P:protein transport"/>
    <property type="evidence" value="ECO:0007669"/>
    <property type="project" value="UniProtKB-KW"/>
</dbReference>
<evidence type="ECO:0000313" key="14">
    <source>
        <dbReference type="Proteomes" id="UP000698800"/>
    </source>
</evidence>
<keyword evidence="9" id="KW-0906">Nuclear pore complex</keyword>
<dbReference type="PROSITE" id="PS50294">
    <property type="entry name" value="WD_REPEATS_REGION"/>
    <property type="match status" value="2"/>
</dbReference>
<evidence type="ECO:0000256" key="4">
    <source>
        <dbReference type="ARBA" id="ARBA00022574"/>
    </source>
</evidence>
<dbReference type="GO" id="GO:0034198">
    <property type="term" value="P:cellular response to amino acid starvation"/>
    <property type="evidence" value="ECO:0007669"/>
    <property type="project" value="TreeGrafter"/>
</dbReference>
<comment type="subcellular location">
    <subcellularLocation>
        <location evidence="1">Nucleus</location>
        <location evidence="1">Nuclear pore complex</location>
    </subcellularLocation>
</comment>
<dbReference type="GO" id="GO:0035859">
    <property type="term" value="C:Seh1-associated complex"/>
    <property type="evidence" value="ECO:0007669"/>
    <property type="project" value="TreeGrafter"/>
</dbReference>
<dbReference type="Proteomes" id="UP000698800">
    <property type="component" value="Unassembled WGS sequence"/>
</dbReference>
<keyword evidence="5" id="KW-0677">Repeat</keyword>
<organism evidence="13 14">
    <name type="scientific">Glutinoglossum americanum</name>
    <dbReference type="NCBI Taxonomy" id="1670608"/>
    <lineage>
        <taxon>Eukaryota</taxon>
        <taxon>Fungi</taxon>
        <taxon>Dikarya</taxon>
        <taxon>Ascomycota</taxon>
        <taxon>Pezizomycotina</taxon>
        <taxon>Geoglossomycetes</taxon>
        <taxon>Geoglossales</taxon>
        <taxon>Geoglossaceae</taxon>
        <taxon>Glutinoglossum</taxon>
    </lineage>
</organism>
<dbReference type="InterPro" id="IPR036322">
    <property type="entry name" value="WD40_repeat_dom_sf"/>
</dbReference>
<dbReference type="AlphaFoldDB" id="A0A9P8KX81"/>
<dbReference type="PANTHER" id="PTHR11024">
    <property type="entry name" value="NUCLEAR PORE COMPLEX PROTEIN SEC13 / SEH1 FAMILY MEMBER"/>
    <property type="match status" value="1"/>
</dbReference>
<evidence type="ECO:0000256" key="6">
    <source>
        <dbReference type="ARBA" id="ARBA00022816"/>
    </source>
</evidence>
<evidence type="ECO:0000256" key="12">
    <source>
        <dbReference type="SAM" id="MobiDB-lite"/>
    </source>
</evidence>
<accession>A0A9P8KX81</accession>